<dbReference type="SUPFAM" id="SSF56112">
    <property type="entry name" value="Protein kinase-like (PK-like)"/>
    <property type="match status" value="1"/>
</dbReference>
<dbReference type="PANTHER" id="PTHR21310">
    <property type="entry name" value="AMINOGLYCOSIDE PHOSPHOTRANSFERASE-RELATED-RELATED"/>
    <property type="match status" value="1"/>
</dbReference>
<protein>
    <recommendedName>
        <fullName evidence="2">Aminoglycoside phosphotransferase domain-containing protein</fullName>
    </recommendedName>
</protein>
<evidence type="ECO:0000313" key="3">
    <source>
        <dbReference type="EMBL" id="KAK5529833.1"/>
    </source>
</evidence>
<dbReference type="InterPro" id="IPR051678">
    <property type="entry name" value="AGP_Transferase"/>
</dbReference>
<dbReference type="Pfam" id="PF01636">
    <property type="entry name" value="APH"/>
    <property type="match status" value="1"/>
</dbReference>
<comment type="caution">
    <text evidence="3">The sequence shown here is derived from an EMBL/GenBank/DDBJ whole genome shotgun (WGS) entry which is preliminary data.</text>
</comment>
<dbReference type="Proteomes" id="UP001345827">
    <property type="component" value="Unassembled WGS sequence"/>
</dbReference>
<evidence type="ECO:0000313" key="4">
    <source>
        <dbReference type="Proteomes" id="UP001345827"/>
    </source>
</evidence>
<accession>A0AAV9PUK7</accession>
<feature type="region of interest" description="Disordered" evidence="1">
    <location>
        <begin position="277"/>
        <end position="312"/>
    </location>
</feature>
<feature type="region of interest" description="Disordered" evidence="1">
    <location>
        <begin position="359"/>
        <end position="408"/>
    </location>
</feature>
<dbReference type="InterPro" id="IPR002575">
    <property type="entry name" value="Aminoglycoside_PTrfase"/>
</dbReference>
<dbReference type="AlphaFoldDB" id="A0AAV9PUK7"/>
<evidence type="ECO:0000259" key="2">
    <source>
        <dbReference type="Pfam" id="PF01636"/>
    </source>
</evidence>
<organism evidence="3 4">
    <name type="scientific">Vermiconidia calcicola</name>
    <dbReference type="NCBI Taxonomy" id="1690605"/>
    <lineage>
        <taxon>Eukaryota</taxon>
        <taxon>Fungi</taxon>
        <taxon>Dikarya</taxon>
        <taxon>Ascomycota</taxon>
        <taxon>Pezizomycotina</taxon>
        <taxon>Dothideomycetes</taxon>
        <taxon>Dothideomycetidae</taxon>
        <taxon>Mycosphaerellales</taxon>
        <taxon>Extremaceae</taxon>
        <taxon>Vermiconidia</taxon>
    </lineage>
</organism>
<keyword evidence="4" id="KW-1185">Reference proteome</keyword>
<dbReference type="EMBL" id="JAXLQG010000021">
    <property type="protein sequence ID" value="KAK5529833.1"/>
    <property type="molecule type" value="Genomic_DNA"/>
</dbReference>
<sequence length="408" mass="44900">MDIMDIMDIDYTDPGLQNFIIQRCEEEEERKTNVLNAEFSKNIVVRLGPKVACKFGTAVREAEADALTFASRHLNPAIIKVPSVFQYFTRPDGQWTMGYLVMTLVEGASLEHMPPGEALQHVDRIMRAIQHIHGFCGSRPGPLDRSVARGLMWSEFGFGPRINSRDDLQKFLDTALEEIKSDIKVDAMNMALSFCHLDIHPHNFIVTPDQSIWLLDWSYAGFYPAAFETWAIRLENIIRENAFMNALGLHLVTCTSPAEMALADALMHANLEERERNLPDPLNFPPASFLPQPGSGPWMQPPLPGSSDYSSDSTHILRRLLSTEALPPDIAAASAAASRATGRQEDTGDIISRLLYAETYGPGAPPEGRRQVPPGPLGLGPPAGPPPHGPPPVVPLGPPPPPGMLRRN</sequence>
<feature type="compositionally biased region" description="Pro residues" evidence="1">
    <location>
        <begin position="382"/>
        <end position="408"/>
    </location>
</feature>
<evidence type="ECO:0000256" key="1">
    <source>
        <dbReference type="SAM" id="MobiDB-lite"/>
    </source>
</evidence>
<dbReference type="PANTHER" id="PTHR21310:SF39">
    <property type="entry name" value="AMINOGLYCOSIDE PHOSPHOTRANSFERASE DOMAIN-CONTAINING PROTEIN"/>
    <property type="match status" value="1"/>
</dbReference>
<dbReference type="InterPro" id="IPR011009">
    <property type="entry name" value="Kinase-like_dom_sf"/>
</dbReference>
<gene>
    <name evidence="3" type="ORF">LTR25_009613</name>
</gene>
<reference evidence="3 4" key="1">
    <citation type="submission" date="2023-06" db="EMBL/GenBank/DDBJ databases">
        <title>Black Yeasts Isolated from many extreme environments.</title>
        <authorList>
            <person name="Coleine C."/>
            <person name="Stajich J.E."/>
            <person name="Selbmann L."/>
        </authorList>
    </citation>
    <scope>NUCLEOTIDE SEQUENCE [LARGE SCALE GENOMIC DNA]</scope>
    <source>
        <strain evidence="3 4">CCFEE 5887</strain>
    </source>
</reference>
<feature type="domain" description="Aminoglycoside phosphotransferase" evidence="2">
    <location>
        <begin position="62"/>
        <end position="230"/>
    </location>
</feature>
<name>A0AAV9PUK7_9PEZI</name>
<dbReference type="Gene3D" id="3.90.1200.10">
    <property type="match status" value="1"/>
</dbReference>
<proteinExistence type="predicted"/>